<feature type="chain" id="PRO_5002808358" evidence="1">
    <location>
        <begin position="26"/>
        <end position="105"/>
    </location>
</feature>
<dbReference type="eggNOG" id="ENOG502TC9M">
    <property type="taxonomic scope" value="Eukaryota"/>
</dbReference>
<name>B4J8R6_DROGR</name>
<reference evidence="2 3" key="1">
    <citation type="journal article" date="2007" name="Nature">
        <title>Evolution of genes and genomes on the Drosophila phylogeny.</title>
        <authorList>
            <consortium name="Drosophila 12 Genomes Consortium"/>
            <person name="Clark A.G."/>
            <person name="Eisen M.B."/>
            <person name="Smith D.R."/>
            <person name="Bergman C.M."/>
            <person name="Oliver B."/>
            <person name="Markow T.A."/>
            <person name="Kaufman T.C."/>
            <person name="Kellis M."/>
            <person name="Gelbart W."/>
            <person name="Iyer V.N."/>
            <person name="Pollard D.A."/>
            <person name="Sackton T.B."/>
            <person name="Larracuente A.M."/>
            <person name="Singh N.D."/>
            <person name="Abad J.P."/>
            <person name="Abt D.N."/>
            <person name="Adryan B."/>
            <person name="Aguade M."/>
            <person name="Akashi H."/>
            <person name="Anderson W.W."/>
            <person name="Aquadro C.F."/>
            <person name="Ardell D.H."/>
            <person name="Arguello R."/>
            <person name="Artieri C.G."/>
            <person name="Barbash D.A."/>
            <person name="Barker D."/>
            <person name="Barsanti P."/>
            <person name="Batterham P."/>
            <person name="Batzoglou S."/>
            <person name="Begun D."/>
            <person name="Bhutkar A."/>
            <person name="Blanco E."/>
            <person name="Bosak S.A."/>
            <person name="Bradley R.K."/>
            <person name="Brand A.D."/>
            <person name="Brent M.R."/>
            <person name="Brooks A.N."/>
            <person name="Brown R.H."/>
            <person name="Butlin R.K."/>
            <person name="Caggese C."/>
            <person name="Calvi B.R."/>
            <person name="Bernardo de Carvalho A."/>
            <person name="Caspi A."/>
            <person name="Castrezana S."/>
            <person name="Celniker S.E."/>
            <person name="Chang J.L."/>
            <person name="Chapple C."/>
            <person name="Chatterji S."/>
            <person name="Chinwalla A."/>
            <person name="Civetta A."/>
            <person name="Clifton S.W."/>
            <person name="Comeron J.M."/>
            <person name="Costello J.C."/>
            <person name="Coyne J.A."/>
            <person name="Daub J."/>
            <person name="David R.G."/>
            <person name="Delcher A.L."/>
            <person name="Delehaunty K."/>
            <person name="Do C.B."/>
            <person name="Ebling H."/>
            <person name="Edwards K."/>
            <person name="Eickbush T."/>
            <person name="Evans J.D."/>
            <person name="Filipski A."/>
            <person name="Findeiss S."/>
            <person name="Freyhult E."/>
            <person name="Fulton L."/>
            <person name="Fulton R."/>
            <person name="Garcia A.C."/>
            <person name="Gardiner A."/>
            <person name="Garfield D.A."/>
            <person name="Garvin B.E."/>
            <person name="Gibson G."/>
            <person name="Gilbert D."/>
            <person name="Gnerre S."/>
            <person name="Godfrey J."/>
            <person name="Good R."/>
            <person name="Gotea V."/>
            <person name="Gravely B."/>
            <person name="Greenberg A.J."/>
            <person name="Griffiths-Jones S."/>
            <person name="Gross S."/>
            <person name="Guigo R."/>
            <person name="Gustafson E.A."/>
            <person name="Haerty W."/>
            <person name="Hahn M.W."/>
            <person name="Halligan D.L."/>
            <person name="Halpern A.L."/>
            <person name="Halter G.M."/>
            <person name="Han M.V."/>
            <person name="Heger A."/>
            <person name="Hillier L."/>
            <person name="Hinrichs A.S."/>
            <person name="Holmes I."/>
            <person name="Hoskins R.A."/>
            <person name="Hubisz M.J."/>
            <person name="Hultmark D."/>
            <person name="Huntley M.A."/>
            <person name="Jaffe D.B."/>
            <person name="Jagadeeshan S."/>
            <person name="Jeck W.R."/>
            <person name="Johnson J."/>
            <person name="Jones C.D."/>
            <person name="Jordan W.C."/>
            <person name="Karpen G.H."/>
            <person name="Kataoka E."/>
            <person name="Keightley P.D."/>
            <person name="Kheradpour P."/>
            <person name="Kirkness E.F."/>
            <person name="Koerich L.B."/>
            <person name="Kristiansen K."/>
            <person name="Kudrna D."/>
            <person name="Kulathinal R.J."/>
            <person name="Kumar S."/>
            <person name="Kwok R."/>
            <person name="Lander E."/>
            <person name="Langley C.H."/>
            <person name="Lapoint R."/>
            <person name="Lazzaro B.P."/>
            <person name="Lee S.J."/>
            <person name="Levesque L."/>
            <person name="Li R."/>
            <person name="Lin C.F."/>
            <person name="Lin M.F."/>
            <person name="Lindblad-Toh K."/>
            <person name="Llopart A."/>
            <person name="Long M."/>
            <person name="Low L."/>
            <person name="Lozovsky E."/>
            <person name="Lu J."/>
            <person name="Luo M."/>
            <person name="Machado C.A."/>
            <person name="Makalowski W."/>
            <person name="Marzo M."/>
            <person name="Matsuda M."/>
            <person name="Matzkin L."/>
            <person name="McAllister B."/>
            <person name="McBride C.S."/>
            <person name="McKernan B."/>
            <person name="McKernan K."/>
            <person name="Mendez-Lago M."/>
            <person name="Minx P."/>
            <person name="Mollenhauer M.U."/>
            <person name="Montooth K."/>
            <person name="Mount S.M."/>
            <person name="Mu X."/>
            <person name="Myers E."/>
            <person name="Negre B."/>
            <person name="Newfeld S."/>
            <person name="Nielsen R."/>
            <person name="Noor M.A."/>
            <person name="O'Grady P."/>
            <person name="Pachter L."/>
            <person name="Papaceit M."/>
            <person name="Parisi M.J."/>
            <person name="Parisi M."/>
            <person name="Parts L."/>
            <person name="Pedersen J.S."/>
            <person name="Pesole G."/>
            <person name="Phillippy A.M."/>
            <person name="Ponting C.P."/>
            <person name="Pop M."/>
            <person name="Porcelli D."/>
            <person name="Powell J.R."/>
            <person name="Prohaska S."/>
            <person name="Pruitt K."/>
            <person name="Puig M."/>
            <person name="Quesneville H."/>
            <person name="Ram K.R."/>
            <person name="Rand D."/>
            <person name="Rasmussen M.D."/>
            <person name="Reed L.K."/>
            <person name="Reenan R."/>
            <person name="Reily A."/>
            <person name="Remington K.A."/>
            <person name="Rieger T.T."/>
            <person name="Ritchie M.G."/>
            <person name="Robin C."/>
            <person name="Rogers Y.H."/>
            <person name="Rohde C."/>
            <person name="Rozas J."/>
            <person name="Rubenfield M.J."/>
            <person name="Ruiz A."/>
            <person name="Russo S."/>
            <person name="Salzberg S.L."/>
            <person name="Sanchez-Gracia A."/>
            <person name="Saranga D.J."/>
            <person name="Sato H."/>
            <person name="Schaeffer S.W."/>
            <person name="Schatz M.C."/>
            <person name="Schlenke T."/>
            <person name="Schwartz R."/>
            <person name="Segarra C."/>
            <person name="Singh R.S."/>
            <person name="Sirot L."/>
            <person name="Sirota M."/>
            <person name="Sisneros N.B."/>
            <person name="Smith C.D."/>
            <person name="Smith T.F."/>
            <person name="Spieth J."/>
            <person name="Stage D.E."/>
            <person name="Stark A."/>
            <person name="Stephan W."/>
            <person name="Strausberg R.L."/>
            <person name="Strempel S."/>
            <person name="Sturgill D."/>
            <person name="Sutton G."/>
            <person name="Sutton G.G."/>
            <person name="Tao W."/>
            <person name="Teichmann S."/>
            <person name="Tobari Y.N."/>
            <person name="Tomimura Y."/>
            <person name="Tsolas J.M."/>
            <person name="Valente V.L."/>
            <person name="Venter E."/>
            <person name="Venter J.C."/>
            <person name="Vicario S."/>
            <person name="Vieira F.G."/>
            <person name="Vilella A.J."/>
            <person name="Villasante A."/>
            <person name="Walenz B."/>
            <person name="Wang J."/>
            <person name="Wasserman M."/>
            <person name="Watts T."/>
            <person name="Wilson D."/>
            <person name="Wilson R.K."/>
            <person name="Wing R.A."/>
            <person name="Wolfner M.F."/>
            <person name="Wong A."/>
            <person name="Wong G.K."/>
            <person name="Wu C.I."/>
            <person name="Wu G."/>
            <person name="Yamamoto D."/>
            <person name="Yang H.P."/>
            <person name="Yang S.P."/>
            <person name="Yorke J.A."/>
            <person name="Yoshida K."/>
            <person name="Zdobnov E."/>
            <person name="Zhang P."/>
            <person name="Zhang Y."/>
            <person name="Zimin A.V."/>
            <person name="Baldwin J."/>
            <person name="Abdouelleil A."/>
            <person name="Abdulkadir J."/>
            <person name="Abebe A."/>
            <person name="Abera B."/>
            <person name="Abreu J."/>
            <person name="Acer S.C."/>
            <person name="Aftuck L."/>
            <person name="Alexander A."/>
            <person name="An P."/>
            <person name="Anderson E."/>
            <person name="Anderson S."/>
            <person name="Arachi H."/>
            <person name="Azer M."/>
            <person name="Bachantsang P."/>
            <person name="Barry A."/>
            <person name="Bayul T."/>
            <person name="Berlin A."/>
            <person name="Bessette D."/>
            <person name="Bloom T."/>
            <person name="Blye J."/>
            <person name="Boguslavskiy L."/>
            <person name="Bonnet C."/>
            <person name="Boukhgalter B."/>
            <person name="Bourzgui I."/>
            <person name="Brown A."/>
            <person name="Cahill P."/>
            <person name="Channer S."/>
            <person name="Cheshatsang Y."/>
            <person name="Chuda L."/>
            <person name="Citroen M."/>
            <person name="Collymore A."/>
            <person name="Cooke P."/>
            <person name="Costello M."/>
            <person name="D'Aco K."/>
            <person name="Daza R."/>
            <person name="De Haan G."/>
            <person name="DeGray S."/>
            <person name="DeMaso C."/>
            <person name="Dhargay N."/>
            <person name="Dooley K."/>
            <person name="Dooley E."/>
            <person name="Doricent M."/>
            <person name="Dorje P."/>
            <person name="Dorjee K."/>
            <person name="Dupes A."/>
            <person name="Elong R."/>
            <person name="Falk J."/>
            <person name="Farina A."/>
            <person name="Faro S."/>
            <person name="Ferguson D."/>
            <person name="Fisher S."/>
            <person name="Foley C.D."/>
            <person name="Franke A."/>
            <person name="Friedrich D."/>
            <person name="Gadbois L."/>
            <person name="Gearin G."/>
            <person name="Gearin C.R."/>
            <person name="Giannoukos G."/>
            <person name="Goode T."/>
            <person name="Graham J."/>
            <person name="Grandbois E."/>
            <person name="Grewal S."/>
            <person name="Gyaltsen K."/>
            <person name="Hafez N."/>
            <person name="Hagos B."/>
            <person name="Hall J."/>
            <person name="Henson C."/>
            <person name="Hollinger A."/>
            <person name="Honan T."/>
            <person name="Huard M.D."/>
            <person name="Hughes L."/>
            <person name="Hurhula B."/>
            <person name="Husby M.E."/>
            <person name="Kamat A."/>
            <person name="Kanga B."/>
            <person name="Kashin S."/>
            <person name="Khazanovich D."/>
            <person name="Kisner P."/>
            <person name="Lance K."/>
            <person name="Lara M."/>
            <person name="Lee W."/>
            <person name="Lennon N."/>
            <person name="Letendre F."/>
            <person name="LeVine R."/>
            <person name="Lipovsky A."/>
            <person name="Liu X."/>
            <person name="Liu J."/>
            <person name="Liu S."/>
            <person name="Lokyitsang T."/>
            <person name="Lokyitsang Y."/>
            <person name="Lubonja R."/>
            <person name="Lui A."/>
            <person name="MacDonald P."/>
            <person name="Magnisalis V."/>
            <person name="Maru K."/>
            <person name="Matthews C."/>
            <person name="McCusker W."/>
            <person name="McDonough S."/>
            <person name="Mehta T."/>
            <person name="Meldrim J."/>
            <person name="Meneus L."/>
            <person name="Mihai O."/>
            <person name="Mihalev A."/>
            <person name="Mihova T."/>
            <person name="Mittelman R."/>
            <person name="Mlenga V."/>
            <person name="Montmayeur A."/>
            <person name="Mulrain L."/>
            <person name="Navidi A."/>
            <person name="Naylor J."/>
            <person name="Negash T."/>
            <person name="Nguyen T."/>
            <person name="Nguyen N."/>
            <person name="Nicol R."/>
            <person name="Norbu C."/>
            <person name="Norbu N."/>
            <person name="Novod N."/>
            <person name="O'Neill B."/>
            <person name="Osman S."/>
            <person name="Markiewicz E."/>
            <person name="Oyono O.L."/>
            <person name="Patti C."/>
            <person name="Phunkhang P."/>
            <person name="Pierre F."/>
            <person name="Priest M."/>
            <person name="Raghuraman S."/>
            <person name="Rege F."/>
            <person name="Reyes R."/>
            <person name="Rise C."/>
            <person name="Rogov P."/>
            <person name="Ross K."/>
            <person name="Ryan E."/>
            <person name="Settipalli S."/>
            <person name="Shea T."/>
            <person name="Sherpa N."/>
            <person name="Shi L."/>
            <person name="Shih D."/>
            <person name="Sparrow T."/>
            <person name="Spaulding J."/>
            <person name="Stalker J."/>
            <person name="Stange-Thomann N."/>
            <person name="Stavropoulos S."/>
            <person name="Stone C."/>
            <person name="Strader C."/>
            <person name="Tesfaye S."/>
            <person name="Thomson T."/>
            <person name="Thoulutsang Y."/>
            <person name="Thoulutsang D."/>
            <person name="Topham K."/>
            <person name="Topping I."/>
            <person name="Tsamla T."/>
            <person name="Vassiliev H."/>
            <person name="Vo A."/>
            <person name="Wangchuk T."/>
            <person name="Wangdi T."/>
            <person name="Weiand M."/>
            <person name="Wilkinson J."/>
            <person name="Wilson A."/>
            <person name="Yadav S."/>
            <person name="Young G."/>
            <person name="Yu Q."/>
            <person name="Zembek L."/>
            <person name="Zhong D."/>
            <person name="Zimmer A."/>
            <person name="Zwirko Z."/>
            <person name="Jaffe D.B."/>
            <person name="Alvarez P."/>
            <person name="Brockman W."/>
            <person name="Butler J."/>
            <person name="Chin C."/>
            <person name="Gnerre S."/>
            <person name="Grabherr M."/>
            <person name="Kleber M."/>
            <person name="Mauceli E."/>
            <person name="MacCallum I."/>
        </authorList>
    </citation>
    <scope>NUCLEOTIDE SEQUENCE [LARGE SCALE GENOMIC DNA]</scope>
    <source>
        <strain evidence="3">Tucson 15287-2541.00</strain>
    </source>
</reference>
<evidence type="ECO:0000313" key="2">
    <source>
        <dbReference type="EMBL" id="EDW02356.1"/>
    </source>
</evidence>
<keyword evidence="3" id="KW-1185">Reference proteome</keyword>
<dbReference type="OMA" id="LFQWATM"/>
<gene>
    <name evidence="2" type="primary">Dgri\GH19940</name>
    <name evidence="2" type="ORF">Dgri_GH19940</name>
</gene>
<accession>B4J8R6</accession>
<evidence type="ECO:0000313" key="3">
    <source>
        <dbReference type="Proteomes" id="UP000001070"/>
    </source>
</evidence>
<dbReference type="HOGENOM" id="CLU_2374974_0_0_1"/>
<dbReference type="Proteomes" id="UP000001070">
    <property type="component" value="Unassembled WGS sequence"/>
</dbReference>
<sequence>MCNKLLLLQLLVICLILAIPAQVQQTRLRLPPGYNMRLGPVPARFVGKGAYTLVGKRASPPAKWQQQPQQVQQLQQLQQQKQLQQQQQRRQQLFQWATMGGKMHN</sequence>
<keyword evidence="1" id="KW-0732">Signal</keyword>
<organism evidence="3">
    <name type="scientific">Drosophila grimshawi</name>
    <name type="common">Hawaiian fruit fly</name>
    <name type="synonym">Idiomyia grimshawi</name>
    <dbReference type="NCBI Taxonomy" id="7222"/>
    <lineage>
        <taxon>Eukaryota</taxon>
        <taxon>Metazoa</taxon>
        <taxon>Ecdysozoa</taxon>
        <taxon>Arthropoda</taxon>
        <taxon>Hexapoda</taxon>
        <taxon>Insecta</taxon>
        <taxon>Pterygota</taxon>
        <taxon>Neoptera</taxon>
        <taxon>Endopterygota</taxon>
        <taxon>Diptera</taxon>
        <taxon>Brachycera</taxon>
        <taxon>Muscomorpha</taxon>
        <taxon>Ephydroidea</taxon>
        <taxon>Drosophilidae</taxon>
        <taxon>Drosophila</taxon>
        <taxon>Hawaiian Drosophila</taxon>
    </lineage>
</organism>
<dbReference type="EMBL" id="CH916367">
    <property type="protein sequence ID" value="EDW02356.1"/>
    <property type="molecule type" value="Genomic_DNA"/>
</dbReference>
<dbReference type="AlphaFoldDB" id="B4J8R6"/>
<feature type="signal peptide" evidence="1">
    <location>
        <begin position="1"/>
        <end position="25"/>
    </location>
</feature>
<evidence type="ECO:0000256" key="1">
    <source>
        <dbReference type="SAM" id="SignalP"/>
    </source>
</evidence>
<protein>
    <submittedName>
        <fullName evidence="2">GH19940</fullName>
    </submittedName>
</protein>
<proteinExistence type="predicted"/>
<dbReference type="InParanoid" id="B4J8R6"/>